<dbReference type="GO" id="GO:0000049">
    <property type="term" value="F:tRNA binding"/>
    <property type="evidence" value="ECO:0007669"/>
    <property type="project" value="UniProtKB-UniRule"/>
</dbReference>
<evidence type="ECO:0000313" key="6">
    <source>
        <dbReference type="Proteomes" id="UP000283433"/>
    </source>
</evidence>
<keyword evidence="6" id="KW-1185">Reference proteome</keyword>
<dbReference type="InterPro" id="IPR051270">
    <property type="entry name" value="Tyrosine-tRNA_ligase_regulator"/>
</dbReference>
<dbReference type="InterPro" id="IPR008231">
    <property type="entry name" value="CsaA"/>
</dbReference>
<dbReference type="Gene3D" id="2.40.50.140">
    <property type="entry name" value="Nucleic acid-binding proteins"/>
    <property type="match status" value="1"/>
</dbReference>
<dbReference type="PANTHER" id="PTHR11586:SF37">
    <property type="entry name" value="TRNA-BINDING DOMAIN-CONTAINING PROTEIN"/>
    <property type="match status" value="1"/>
</dbReference>
<evidence type="ECO:0000256" key="3">
    <source>
        <dbReference type="PROSITE-ProRule" id="PRU00209"/>
    </source>
</evidence>
<dbReference type="Pfam" id="PF01588">
    <property type="entry name" value="tRNA_bind"/>
    <property type="match status" value="1"/>
</dbReference>
<dbReference type="EMBL" id="MBTA01000023">
    <property type="protein sequence ID" value="RKD16257.1"/>
    <property type="molecule type" value="Genomic_DNA"/>
</dbReference>
<dbReference type="CDD" id="cd02798">
    <property type="entry name" value="tRNA_bind_CsaA"/>
    <property type="match status" value="1"/>
</dbReference>
<dbReference type="NCBIfam" id="NF007495">
    <property type="entry name" value="PRK10089.1-4"/>
    <property type="match status" value="1"/>
</dbReference>
<evidence type="ECO:0000259" key="4">
    <source>
        <dbReference type="PROSITE" id="PS50886"/>
    </source>
</evidence>
<accession>A0A419S5Y2</accession>
<evidence type="ECO:0000313" key="5">
    <source>
        <dbReference type="EMBL" id="RKD16257.1"/>
    </source>
</evidence>
<reference evidence="5 6" key="1">
    <citation type="submission" date="2016-07" db="EMBL/GenBank/DDBJ databases">
        <title>Genome of Pelobium manganitolerans.</title>
        <authorList>
            <person name="Wu S."/>
            <person name="Wang G."/>
        </authorList>
    </citation>
    <scope>NUCLEOTIDE SEQUENCE [LARGE SCALE GENOMIC DNA]</scope>
    <source>
        <strain evidence="5 6">YS-25</strain>
    </source>
</reference>
<dbReference type="NCBIfam" id="NF007494">
    <property type="entry name" value="PRK10089.1-3"/>
    <property type="match status" value="1"/>
</dbReference>
<protein>
    <submittedName>
        <fullName evidence="5">tRNA-binding protein</fullName>
    </submittedName>
</protein>
<keyword evidence="1 3" id="KW-0820">tRNA-binding</keyword>
<sequence length="109" mass="12037">MNLIEAFKNLDIRTGTIIRAEVFKEVKKPAYKLWIDFGELGIKKTSAQLTVIYVLEDLVNKQVVAIVNFEPKQIANFMSECLILGALEADGAVNLLTTDKPGVNGSRIA</sequence>
<organism evidence="5 6">
    <name type="scientific">Pelobium manganitolerans</name>
    <dbReference type="NCBI Taxonomy" id="1842495"/>
    <lineage>
        <taxon>Bacteria</taxon>
        <taxon>Pseudomonadati</taxon>
        <taxon>Bacteroidota</taxon>
        <taxon>Sphingobacteriia</taxon>
        <taxon>Sphingobacteriales</taxon>
        <taxon>Sphingobacteriaceae</taxon>
        <taxon>Pelobium</taxon>
    </lineage>
</organism>
<feature type="domain" description="TRNA-binding" evidence="4">
    <location>
        <begin position="6"/>
        <end position="109"/>
    </location>
</feature>
<gene>
    <name evidence="5" type="ORF">BCY91_05130</name>
</gene>
<proteinExistence type="predicted"/>
<dbReference type="PROSITE" id="PS50886">
    <property type="entry name" value="TRBD"/>
    <property type="match status" value="1"/>
</dbReference>
<name>A0A419S5Y2_9SPHI</name>
<dbReference type="InterPro" id="IPR002547">
    <property type="entry name" value="tRNA-bd_dom"/>
</dbReference>
<dbReference type="SUPFAM" id="SSF50249">
    <property type="entry name" value="Nucleic acid-binding proteins"/>
    <property type="match status" value="1"/>
</dbReference>
<evidence type="ECO:0000256" key="1">
    <source>
        <dbReference type="ARBA" id="ARBA00022555"/>
    </source>
</evidence>
<dbReference type="OrthoDB" id="9794564at2"/>
<dbReference type="FunFam" id="2.40.50.140:FF:000165">
    <property type="entry name" value="Chaperone CsaA"/>
    <property type="match status" value="1"/>
</dbReference>
<dbReference type="NCBIfam" id="TIGR02222">
    <property type="entry name" value="chap_CsaA"/>
    <property type="match status" value="1"/>
</dbReference>
<dbReference type="PANTHER" id="PTHR11586">
    <property type="entry name" value="TRNA-AMINOACYLATION COFACTOR ARC1 FAMILY MEMBER"/>
    <property type="match status" value="1"/>
</dbReference>
<comment type="caution">
    <text evidence="5">The sequence shown here is derived from an EMBL/GenBank/DDBJ whole genome shotgun (WGS) entry which is preliminary data.</text>
</comment>
<dbReference type="RefSeq" id="WP_120181758.1">
    <property type="nucleotide sequence ID" value="NZ_MBTA01000023.1"/>
</dbReference>
<keyword evidence="2 3" id="KW-0694">RNA-binding</keyword>
<evidence type="ECO:0000256" key="2">
    <source>
        <dbReference type="ARBA" id="ARBA00022884"/>
    </source>
</evidence>
<dbReference type="InterPro" id="IPR012340">
    <property type="entry name" value="NA-bd_OB-fold"/>
</dbReference>
<dbReference type="AlphaFoldDB" id="A0A419S5Y2"/>
<dbReference type="Proteomes" id="UP000283433">
    <property type="component" value="Unassembled WGS sequence"/>
</dbReference>